<dbReference type="SUPFAM" id="SSF57863">
    <property type="entry name" value="ArfGap/RecO-like zinc finger"/>
    <property type="match status" value="1"/>
</dbReference>
<keyword evidence="3 7" id="KW-0227">DNA damage</keyword>
<dbReference type="Pfam" id="PF02565">
    <property type="entry name" value="RecO_C"/>
    <property type="match status" value="1"/>
</dbReference>
<reference evidence="9 10" key="1">
    <citation type="submission" date="2023-09" db="EMBL/GenBank/DDBJ databases">
        <title>Aquirufa genomes.</title>
        <authorList>
            <person name="Pitt A."/>
        </authorList>
    </citation>
    <scope>NUCLEOTIDE SEQUENCE [LARGE SCALE GENOMIC DNA]</scope>
    <source>
        <strain evidence="9 10">LEOWEIH-7C</strain>
    </source>
</reference>
<sequence>MLNKTKGIVIQYMKYRESSLLVTIYTAEFGISSYVENGVRSAKAKHKIALFQPLTLLDLEVYHKPGKGLHRISEAKCYYPYRKIPFDIASSSIALFLTEVLSKVLREEEANPVLFSFLEESFQILDQGQGHLENFHLQFLWRLSEFLGFHAGQVGEFLEQLREAGVPGMGDLDAKTVQALFNADYGDGVGVNRVQRAAILRALIYYYGLHMESFGELRSLQVLQEVLS</sequence>
<dbReference type="HAMAP" id="MF_00201">
    <property type="entry name" value="RecO"/>
    <property type="match status" value="1"/>
</dbReference>
<dbReference type="InterPro" id="IPR037278">
    <property type="entry name" value="ARFGAP/RecO"/>
</dbReference>
<comment type="similarity">
    <text evidence="1 7">Belongs to the RecO family.</text>
</comment>
<keyword evidence="10" id="KW-1185">Reference proteome</keyword>
<dbReference type="NCBIfam" id="TIGR00613">
    <property type="entry name" value="reco"/>
    <property type="match status" value="1"/>
</dbReference>
<dbReference type="PANTHER" id="PTHR33991:SF1">
    <property type="entry name" value="DNA REPAIR PROTEIN RECO"/>
    <property type="match status" value="1"/>
</dbReference>
<dbReference type="Gene3D" id="2.40.50.140">
    <property type="entry name" value="Nucleic acid-binding proteins"/>
    <property type="match status" value="1"/>
</dbReference>
<protein>
    <recommendedName>
        <fullName evidence="2 7">DNA repair protein RecO</fullName>
    </recommendedName>
    <alternativeName>
        <fullName evidence="6 7">Recombination protein O</fullName>
    </alternativeName>
</protein>
<dbReference type="Pfam" id="PF11967">
    <property type="entry name" value="RecO_N"/>
    <property type="match status" value="1"/>
</dbReference>
<organism evidence="9 10">
    <name type="scientific">Aquirufa regiilacus</name>
    <dbReference type="NCBI Taxonomy" id="3024868"/>
    <lineage>
        <taxon>Bacteria</taxon>
        <taxon>Pseudomonadati</taxon>
        <taxon>Bacteroidota</taxon>
        <taxon>Cytophagia</taxon>
        <taxon>Cytophagales</taxon>
        <taxon>Flectobacillaceae</taxon>
        <taxon>Aquirufa</taxon>
    </lineage>
</organism>
<dbReference type="Proteomes" id="UP001249959">
    <property type="component" value="Unassembled WGS sequence"/>
</dbReference>
<dbReference type="InterPro" id="IPR022572">
    <property type="entry name" value="DNA_rep/recomb_RecO_N"/>
</dbReference>
<evidence type="ECO:0000259" key="8">
    <source>
        <dbReference type="Pfam" id="PF11967"/>
    </source>
</evidence>
<dbReference type="Gene3D" id="1.20.1440.120">
    <property type="entry name" value="Recombination protein O, C-terminal domain"/>
    <property type="match status" value="1"/>
</dbReference>
<name>A0ABU3TRY1_9BACT</name>
<evidence type="ECO:0000256" key="7">
    <source>
        <dbReference type="HAMAP-Rule" id="MF_00201"/>
    </source>
</evidence>
<evidence type="ECO:0000256" key="3">
    <source>
        <dbReference type="ARBA" id="ARBA00022763"/>
    </source>
</evidence>
<dbReference type="InterPro" id="IPR003717">
    <property type="entry name" value="RecO"/>
</dbReference>
<dbReference type="EMBL" id="JAVNWW010000002">
    <property type="protein sequence ID" value="MDU0808615.1"/>
    <property type="molecule type" value="Genomic_DNA"/>
</dbReference>
<accession>A0ABU3TRY1</accession>
<evidence type="ECO:0000256" key="4">
    <source>
        <dbReference type="ARBA" id="ARBA00023172"/>
    </source>
</evidence>
<feature type="domain" description="DNA replication/recombination mediator RecO N-terminal" evidence="8">
    <location>
        <begin position="1"/>
        <end position="79"/>
    </location>
</feature>
<keyword evidence="4 7" id="KW-0233">DNA recombination</keyword>
<evidence type="ECO:0000313" key="9">
    <source>
        <dbReference type="EMBL" id="MDU0808615.1"/>
    </source>
</evidence>
<evidence type="ECO:0000256" key="6">
    <source>
        <dbReference type="ARBA" id="ARBA00033409"/>
    </source>
</evidence>
<proteinExistence type="inferred from homology"/>
<dbReference type="InterPro" id="IPR012340">
    <property type="entry name" value="NA-bd_OB-fold"/>
</dbReference>
<dbReference type="InterPro" id="IPR042242">
    <property type="entry name" value="RecO_C"/>
</dbReference>
<keyword evidence="5 7" id="KW-0234">DNA repair</keyword>
<evidence type="ECO:0000256" key="1">
    <source>
        <dbReference type="ARBA" id="ARBA00007452"/>
    </source>
</evidence>
<evidence type="ECO:0000256" key="5">
    <source>
        <dbReference type="ARBA" id="ARBA00023204"/>
    </source>
</evidence>
<dbReference type="SUPFAM" id="SSF50249">
    <property type="entry name" value="Nucleic acid-binding proteins"/>
    <property type="match status" value="1"/>
</dbReference>
<comment type="function">
    <text evidence="7">Involved in DNA repair and RecF pathway recombination.</text>
</comment>
<dbReference type="PANTHER" id="PTHR33991">
    <property type="entry name" value="DNA REPAIR PROTEIN RECO"/>
    <property type="match status" value="1"/>
</dbReference>
<comment type="caution">
    <text evidence="9">The sequence shown here is derived from an EMBL/GenBank/DDBJ whole genome shotgun (WGS) entry which is preliminary data.</text>
</comment>
<evidence type="ECO:0000256" key="2">
    <source>
        <dbReference type="ARBA" id="ARBA00021310"/>
    </source>
</evidence>
<evidence type="ECO:0000313" key="10">
    <source>
        <dbReference type="Proteomes" id="UP001249959"/>
    </source>
</evidence>
<dbReference type="RefSeq" id="WP_316070477.1">
    <property type="nucleotide sequence ID" value="NZ_JAVNWW010000002.1"/>
</dbReference>
<gene>
    <name evidence="7 9" type="primary">recO</name>
    <name evidence="9" type="ORF">PQG45_06170</name>
</gene>